<dbReference type="AlphaFoldDB" id="A0A6S6PGZ5"/>
<organism evidence="1 2">
    <name type="scientific">Acetobacter aceti</name>
    <dbReference type="NCBI Taxonomy" id="435"/>
    <lineage>
        <taxon>Bacteria</taxon>
        <taxon>Pseudomonadati</taxon>
        <taxon>Pseudomonadota</taxon>
        <taxon>Alphaproteobacteria</taxon>
        <taxon>Acetobacterales</taxon>
        <taxon>Acetobacteraceae</taxon>
        <taxon>Acetobacter</taxon>
        <taxon>Acetobacter subgen. Acetobacter</taxon>
    </lineage>
</organism>
<proteinExistence type="predicted"/>
<evidence type="ECO:0000313" key="2">
    <source>
        <dbReference type="Proteomes" id="UP000515220"/>
    </source>
</evidence>
<sequence>MALVMLASVSACASGGNASIRNTTITEVDQNIHDGVTTSAQVRQIYGEPSETTYENGHEVWTYSFSSDRSDGLSIAQDVVGLGVLGTKSNSRTKALSITFRNGVVLKHSFSTANSSIGSGLRQ</sequence>
<accession>A0A6S6PGZ5</accession>
<dbReference type="EMBL" id="AP023326">
    <property type="protein sequence ID" value="BCI68287.1"/>
    <property type="molecule type" value="Genomic_DNA"/>
</dbReference>
<reference evidence="1 2" key="1">
    <citation type="submission" date="2020-07" db="EMBL/GenBank/DDBJ databases">
        <title>Complete Genome Sequence of an acetic acid bacterium, Acetobacter aceti JCM20276.</title>
        <authorList>
            <person name="Hirose Y."/>
            <person name="Mihara H."/>
        </authorList>
    </citation>
    <scope>NUCLEOTIDE SEQUENCE [LARGE SCALE GENOMIC DNA]</scope>
    <source>
        <strain evidence="1 2">JCM20276</strain>
    </source>
</reference>
<evidence type="ECO:0000313" key="1">
    <source>
        <dbReference type="EMBL" id="BCI68287.1"/>
    </source>
</evidence>
<gene>
    <name evidence="1" type="ORF">AAJCM20276_29110</name>
</gene>
<name>A0A6S6PGZ5_ACEAC</name>
<protein>
    <recommendedName>
        <fullName evidence="3">Lipoprotein SmpA/OmlA domain-containing protein</fullName>
    </recommendedName>
</protein>
<dbReference type="Proteomes" id="UP000515220">
    <property type="component" value="Chromosome"/>
</dbReference>
<evidence type="ECO:0008006" key="3">
    <source>
        <dbReference type="Google" id="ProtNLM"/>
    </source>
</evidence>